<name>A0A927C8N0_9BACL</name>
<keyword evidence="3" id="KW-0125">Carotenoid biosynthesis</keyword>
<reference evidence="4" key="1">
    <citation type="submission" date="2020-09" db="EMBL/GenBank/DDBJ databases">
        <title>A novel bacterium of genus Paenibacillus, isolated from South China Sea.</title>
        <authorList>
            <person name="Huang H."/>
            <person name="Mo K."/>
            <person name="Hu Y."/>
        </authorList>
    </citation>
    <scope>NUCLEOTIDE SEQUENCE</scope>
    <source>
        <strain evidence="4">IB182363</strain>
    </source>
</reference>
<organism evidence="4 5">
    <name type="scientific">Paenibacillus oceani</name>
    <dbReference type="NCBI Taxonomy" id="2772510"/>
    <lineage>
        <taxon>Bacteria</taxon>
        <taxon>Bacillati</taxon>
        <taxon>Bacillota</taxon>
        <taxon>Bacilli</taxon>
        <taxon>Bacillales</taxon>
        <taxon>Paenibacillaceae</taxon>
        <taxon>Paenibacillus</taxon>
    </lineage>
</organism>
<dbReference type="SFLD" id="SFLDG01018">
    <property type="entry name" value="Squalene/Phytoene_Synthase_Lik"/>
    <property type="match status" value="1"/>
</dbReference>
<keyword evidence="5" id="KW-1185">Reference proteome</keyword>
<dbReference type="GO" id="GO:0016117">
    <property type="term" value="P:carotenoid biosynthetic process"/>
    <property type="evidence" value="ECO:0007669"/>
    <property type="project" value="UniProtKB-KW"/>
</dbReference>
<proteinExistence type="predicted"/>
<dbReference type="Pfam" id="PF00494">
    <property type="entry name" value="SQS_PSY"/>
    <property type="match status" value="1"/>
</dbReference>
<accession>A0A927C8N0</accession>
<dbReference type="GO" id="GO:0051996">
    <property type="term" value="F:squalene synthase [NAD(P)H] activity"/>
    <property type="evidence" value="ECO:0007669"/>
    <property type="project" value="InterPro"/>
</dbReference>
<dbReference type="PANTHER" id="PTHR31480">
    <property type="entry name" value="BIFUNCTIONAL LYCOPENE CYCLASE/PHYTOENE SYNTHASE"/>
    <property type="match status" value="1"/>
</dbReference>
<dbReference type="InterPro" id="IPR044843">
    <property type="entry name" value="Trans_IPPS_bact-type"/>
</dbReference>
<evidence type="ECO:0000313" key="4">
    <source>
        <dbReference type="EMBL" id="MBD2861385.1"/>
    </source>
</evidence>
<dbReference type="CDD" id="cd00683">
    <property type="entry name" value="Trans_IPPS_HH"/>
    <property type="match status" value="1"/>
</dbReference>
<dbReference type="Proteomes" id="UP000639396">
    <property type="component" value="Unassembled WGS sequence"/>
</dbReference>
<comment type="caution">
    <text evidence="4">The sequence shown here is derived from an EMBL/GenBank/DDBJ whole genome shotgun (WGS) entry which is preliminary data.</text>
</comment>
<dbReference type="GO" id="GO:0004311">
    <property type="term" value="F:geranylgeranyl diphosphate synthase activity"/>
    <property type="evidence" value="ECO:0007669"/>
    <property type="project" value="InterPro"/>
</dbReference>
<evidence type="ECO:0000256" key="3">
    <source>
        <dbReference type="ARBA" id="ARBA00022746"/>
    </source>
</evidence>
<evidence type="ECO:0000256" key="2">
    <source>
        <dbReference type="ARBA" id="ARBA00022679"/>
    </source>
</evidence>
<dbReference type="SFLD" id="SFLDG01212">
    <property type="entry name" value="Phytoene_synthase_like"/>
    <property type="match status" value="1"/>
</dbReference>
<dbReference type="InterPro" id="IPR002060">
    <property type="entry name" value="Squ/phyt_synthse"/>
</dbReference>
<dbReference type="EMBL" id="JACXJA010000005">
    <property type="protein sequence ID" value="MBD2861385.1"/>
    <property type="molecule type" value="Genomic_DNA"/>
</dbReference>
<dbReference type="AlphaFoldDB" id="A0A927C8N0"/>
<dbReference type="SUPFAM" id="SSF48576">
    <property type="entry name" value="Terpenoid synthases"/>
    <property type="match status" value="1"/>
</dbReference>
<gene>
    <name evidence="4" type="ORF">IDH45_05190</name>
</gene>
<dbReference type="PROSITE" id="PS01044">
    <property type="entry name" value="SQUALEN_PHYTOEN_SYN_1"/>
    <property type="match status" value="1"/>
</dbReference>
<sequence>MECLKQCEAMIAKGSLTFYSAFRSLPSPRRQAVYVIYAFCRMIDDAVDEPEQSPYTLGELKEQFDRYEQAGGHFIWPALRWLFQTFPALGKEPFYRQMEGQQTDLDVVQYETMEQLDRYCYLVAGTVGEMLLPVLHDNPDKKVTEAGIMLGKAMQIVNIVRDVGEDRRRGRRYIPKEWMDRAGYCEGRLDSGIIDESFVRLIGAFDRLARDWFARGLNGLETYPRESACCIEIAARYYEAILDGVKENGYDVFTKRAVVGGARKLALASAIRVKYIGLAPAPEETAVS</sequence>
<evidence type="ECO:0000313" key="5">
    <source>
        <dbReference type="Proteomes" id="UP000639396"/>
    </source>
</evidence>
<dbReference type="InterPro" id="IPR008949">
    <property type="entry name" value="Isoprenoid_synthase_dom_sf"/>
</dbReference>
<dbReference type="Gene3D" id="1.10.600.10">
    <property type="entry name" value="Farnesyl Diphosphate Synthase"/>
    <property type="match status" value="1"/>
</dbReference>
<dbReference type="PROSITE" id="PS01045">
    <property type="entry name" value="SQUALEN_PHYTOEN_SYN_2"/>
    <property type="match status" value="1"/>
</dbReference>
<evidence type="ECO:0000256" key="1">
    <source>
        <dbReference type="ARBA" id="ARBA00004829"/>
    </source>
</evidence>
<dbReference type="SFLD" id="SFLDS00005">
    <property type="entry name" value="Isoprenoid_Synthase_Type_I"/>
    <property type="match status" value="1"/>
</dbReference>
<protein>
    <submittedName>
        <fullName evidence="4">Phytoene/squalene synthase family protein</fullName>
    </submittedName>
</protein>
<dbReference type="RefSeq" id="WP_190925332.1">
    <property type="nucleotide sequence ID" value="NZ_JACXJA010000005.1"/>
</dbReference>
<keyword evidence="2" id="KW-0808">Transferase</keyword>
<dbReference type="InterPro" id="IPR033904">
    <property type="entry name" value="Trans_IPPS_HH"/>
</dbReference>
<comment type="pathway">
    <text evidence="1">Carotenoid biosynthesis.</text>
</comment>
<dbReference type="InterPro" id="IPR019845">
    <property type="entry name" value="Squalene/phytoene_synthase_CS"/>
</dbReference>